<evidence type="ECO:0000313" key="5">
    <source>
        <dbReference type="EMBL" id="SPJ87098.1"/>
    </source>
</evidence>
<dbReference type="Pfam" id="PF17109">
    <property type="entry name" value="Goodbye"/>
    <property type="match status" value="1"/>
</dbReference>
<evidence type="ECO:0000259" key="3">
    <source>
        <dbReference type="Pfam" id="PF17109"/>
    </source>
</evidence>
<evidence type="ECO:0000259" key="4">
    <source>
        <dbReference type="Pfam" id="PF24883"/>
    </source>
</evidence>
<dbReference type="PANTHER" id="PTHR10039">
    <property type="entry name" value="AMELOGENIN"/>
    <property type="match status" value="1"/>
</dbReference>
<dbReference type="PANTHER" id="PTHR10039:SF17">
    <property type="entry name" value="FUNGAL STAND N-TERMINAL GOODBYE DOMAIN-CONTAINING PROTEIN-RELATED"/>
    <property type="match status" value="1"/>
</dbReference>
<comment type="caution">
    <text evidence="5">The sequence shown here is derived from an EMBL/GenBank/DDBJ whole genome shotgun (WGS) entry which is preliminary data.</text>
</comment>
<keyword evidence="6" id="KW-1185">Reference proteome</keyword>
<proteinExistence type="predicted"/>
<gene>
    <name evidence="5" type="ORF">FTOL_12123</name>
</gene>
<name>A0AAE8MJZ8_9HYPO</name>
<sequence length="1557" mass="175521">MVVEVKPAGKAPTELARLWRDAFQAYNDAVGKKGLKLDLDGGHLITSLADVVGSVDTSKKSFDKWRHDGGNWDKAVHFIGKNLDYAQKIGDQIASSAAASFPPASAIWTVATYAIKACQAQSKDYDQLLSLIGEAGSFLKTLQIIEDNFPDCDCYAECVTDAFTALMMVFAIQTKYMWEGRPLKFLHTLVQGGGDAKLSAAYGDVTTAISRLSRANGLMAVRNTEDIKTLVGSLGEKVDFIYDEMIVYFQDQGKRIEAGFDLQELNFQQQSASLASIQRSIRELKSQLAQDTNSETAAQPTKDAVTGKSVALNIAKHFFGTPPSPLAKFKELRRSFVPGTDSWLYESKKYQEWQDGDTNFLWITSEPGLGKTHLAYSIIESLRTKTNKDPQTSVAYYFFQQENEPFRSVKSALQSIGLQIVTQNHKLCESLASLVSDICCAKWSLLNIWLWTIDELYKKDSSDRLFLVIDSLEQVNPAQARELLAYMEGIVDFKQKIKVVFTGNDCEALSMWRQYRVTKDLATISIDPSAARSGMQKLLESRFESLPRLSRFSDHVKAEIAKAITDRNYGLQYADRVLQYLDSKGLERPAMRALDELPGDLPRFYNNVLTTCSDNLREQERLSLKLIFAWIAFAERPLTLEEAYSLLKLKFGKLIDLETEIAGRCSSVLDMSSTLVWEELIQRKQRNEVVHKDSHVEGPSEDEADKAQSRDIYQPDSSLLLHFQENTLREYMRSANVPNSTLQTPPLLSHIEIFTTCAEVLSGPEEPKAPGNADARRILQKYAANYWMAHFKEIIDIATSKTDGVQKQTYTISAPDQVVTRVIQCFSSISSNKSDVVKKLLQYNAGSCYDDFNDGLPYFIKLWAQKALECSPNLLGEDVRLWAQRAVENPAQVLQPLARGHVIHWFTEIHEDTASRAFKLAWKAFVTRKINVNPRSQEEEDDQWFYKGNELEGSGDDDDDDDASEEEDITSCEQQLISAFEDVVVGPSGYRAMGLALLSEWPFDALEAFNESLKLCETDIDKFATLAAMAKCYHSIADHDKDAYGMACKALALDRSRLGKGYDDLLHTALIVRADYESDHNMLEAAVESLQEAMTVYSGDRGKTAADFSMLLRTLDKLGRHEDILASIVKWGPIRLAVTAEDWDEVNMWYQKAAKHTGQEQVMMMTYELLVQELAPLEWASPTRYQYALGCRRSIGDMAKAKSLLYEILDADNCIDPATDTVSDSIPYLARREVAEIIHQEFLQATSSTQKRASLSEIEGLAGRKLGNAHLTSDVQANFLKRPEATILARMYRRVGPLDKFEETLTEAFNNCLASLKDQNPWNDSDTLRELCNVLACLPGLQREAAIALSAQFYHVDKELMMKSLEMVSRFRELDDGLGLRYSSDEEWEDTDDDDKGQDEDGKDDAADANSKHHDEMPQGPGEKDWIRAIVDNDANDRFDIKGHRGIRCGGYCLDNPGDITSWDQTVMYRCVVCTDCDWCEACYLNRIANSGSSEGEKWRAYCGAGHEFIRGPAEGWMGIKNGKIEIKDKEPEKFDEWLGHLEREKWPKAWEEFWKD</sequence>
<evidence type="ECO:0000256" key="2">
    <source>
        <dbReference type="SAM" id="MobiDB-lite"/>
    </source>
</evidence>
<dbReference type="InterPro" id="IPR056884">
    <property type="entry name" value="NPHP3-like_N"/>
</dbReference>
<reference evidence="5" key="1">
    <citation type="submission" date="2018-03" db="EMBL/GenBank/DDBJ databases">
        <authorList>
            <person name="Guldener U."/>
        </authorList>
    </citation>
    <scope>NUCLEOTIDE SEQUENCE</scope>
</reference>
<dbReference type="InterPro" id="IPR031350">
    <property type="entry name" value="Goodbye_dom"/>
</dbReference>
<dbReference type="SUPFAM" id="SSF52540">
    <property type="entry name" value="P-loop containing nucleoside triphosphate hydrolases"/>
    <property type="match status" value="1"/>
</dbReference>
<dbReference type="EMBL" id="ONZP01000554">
    <property type="protein sequence ID" value="SPJ87098.1"/>
    <property type="molecule type" value="Genomic_DNA"/>
</dbReference>
<feature type="domain" description="Nephrocystin 3-like N-terminal" evidence="4">
    <location>
        <begin position="339"/>
        <end position="502"/>
    </location>
</feature>
<feature type="region of interest" description="Disordered" evidence="2">
    <location>
        <begin position="939"/>
        <end position="968"/>
    </location>
</feature>
<evidence type="ECO:0000313" key="6">
    <source>
        <dbReference type="Proteomes" id="UP001187734"/>
    </source>
</evidence>
<feature type="domain" description="Fungal STAND N-terminal Goodbye" evidence="3">
    <location>
        <begin position="19"/>
        <end position="144"/>
    </location>
</feature>
<feature type="region of interest" description="Disordered" evidence="2">
    <location>
        <begin position="690"/>
        <end position="709"/>
    </location>
</feature>
<feature type="compositionally biased region" description="Acidic residues" evidence="2">
    <location>
        <begin position="953"/>
        <end position="968"/>
    </location>
</feature>
<keyword evidence="1" id="KW-0677">Repeat</keyword>
<evidence type="ECO:0008006" key="7">
    <source>
        <dbReference type="Google" id="ProtNLM"/>
    </source>
</evidence>
<dbReference type="InterPro" id="IPR027417">
    <property type="entry name" value="P-loop_NTPase"/>
</dbReference>
<dbReference type="Proteomes" id="UP001187734">
    <property type="component" value="Unassembled WGS sequence"/>
</dbReference>
<feature type="compositionally biased region" description="Acidic residues" evidence="2">
    <location>
        <begin position="1385"/>
        <end position="1403"/>
    </location>
</feature>
<accession>A0AAE8MJZ8</accession>
<feature type="compositionally biased region" description="Basic and acidic residues" evidence="2">
    <location>
        <begin position="1404"/>
        <end position="1425"/>
    </location>
</feature>
<dbReference type="Pfam" id="PF24883">
    <property type="entry name" value="NPHP3_N"/>
    <property type="match status" value="1"/>
</dbReference>
<protein>
    <recommendedName>
        <fullName evidence="7">Fungal STAND N-terminal Goodbye domain-containing protein</fullName>
    </recommendedName>
</protein>
<organism evidence="5 6">
    <name type="scientific">Fusarium torulosum</name>
    <dbReference type="NCBI Taxonomy" id="33205"/>
    <lineage>
        <taxon>Eukaryota</taxon>
        <taxon>Fungi</taxon>
        <taxon>Dikarya</taxon>
        <taxon>Ascomycota</taxon>
        <taxon>Pezizomycotina</taxon>
        <taxon>Sordariomycetes</taxon>
        <taxon>Hypocreomycetidae</taxon>
        <taxon>Hypocreales</taxon>
        <taxon>Nectriaceae</taxon>
        <taxon>Fusarium</taxon>
    </lineage>
</organism>
<evidence type="ECO:0000256" key="1">
    <source>
        <dbReference type="ARBA" id="ARBA00022737"/>
    </source>
</evidence>
<dbReference type="Gene3D" id="3.40.50.300">
    <property type="entry name" value="P-loop containing nucleotide triphosphate hydrolases"/>
    <property type="match status" value="1"/>
</dbReference>
<feature type="region of interest" description="Disordered" evidence="2">
    <location>
        <begin position="1383"/>
        <end position="1425"/>
    </location>
</feature>